<dbReference type="EMBL" id="VSGZ01000006">
    <property type="protein sequence ID" value="TXY94290.1"/>
    <property type="molecule type" value="Genomic_DNA"/>
</dbReference>
<dbReference type="AlphaFoldDB" id="A0A8B5ZPA6"/>
<keyword evidence="1" id="KW-0472">Membrane</keyword>
<proteinExistence type="predicted"/>
<dbReference type="Proteomes" id="UP000323583">
    <property type="component" value="Unassembled WGS sequence"/>
</dbReference>
<feature type="transmembrane region" description="Helical" evidence="1">
    <location>
        <begin position="6"/>
        <end position="24"/>
    </location>
</feature>
<keyword evidence="1" id="KW-0812">Transmembrane</keyword>
<protein>
    <submittedName>
        <fullName evidence="2">Glucosaminidase</fullName>
    </submittedName>
</protein>
<reference evidence="2 3" key="1">
    <citation type="submission" date="2019-06" db="EMBL/GenBank/DDBJ databases">
        <title>Vibrio cholerae phylogeny based on whole-genome sequencing reveals genetic diversity and population strucutre.</title>
        <authorList>
            <person name="Zhiqiu Y."/>
            <person name="Bin L."/>
            <person name="Lingyan J."/>
        </authorList>
    </citation>
    <scope>NUCLEOTIDE SEQUENCE [LARGE SCALE GENOMIC DNA]</scope>
    <source>
        <strain evidence="2 3">N2768</strain>
    </source>
</reference>
<comment type="caution">
    <text evidence="2">The sequence shown here is derived from an EMBL/GenBank/DDBJ whole genome shotgun (WGS) entry which is preliminary data.</text>
</comment>
<evidence type="ECO:0000313" key="2">
    <source>
        <dbReference type="EMBL" id="TXY94290.1"/>
    </source>
</evidence>
<feature type="non-terminal residue" evidence="2">
    <location>
        <position position="61"/>
    </location>
</feature>
<evidence type="ECO:0000256" key="1">
    <source>
        <dbReference type="SAM" id="Phobius"/>
    </source>
</evidence>
<accession>A0A8B5ZPA6</accession>
<sequence length="61" mass="7078">MMHKRISITLVWLIIVMIAIFGVYQFEKPKRFKLPLLRGEVVGAAPDFSAIRDISERKEAF</sequence>
<keyword evidence="1" id="KW-1133">Transmembrane helix</keyword>
<evidence type="ECO:0000313" key="3">
    <source>
        <dbReference type="Proteomes" id="UP000323583"/>
    </source>
</evidence>
<gene>
    <name evidence="2" type="ORF">FXE67_01420</name>
</gene>
<name>A0A8B5ZPA6_VIBCL</name>
<organism evidence="2 3">
    <name type="scientific">Vibrio cholerae</name>
    <dbReference type="NCBI Taxonomy" id="666"/>
    <lineage>
        <taxon>Bacteria</taxon>
        <taxon>Pseudomonadati</taxon>
        <taxon>Pseudomonadota</taxon>
        <taxon>Gammaproteobacteria</taxon>
        <taxon>Vibrionales</taxon>
        <taxon>Vibrionaceae</taxon>
        <taxon>Vibrio</taxon>
    </lineage>
</organism>